<dbReference type="EMBL" id="JACJKS010000002">
    <property type="protein sequence ID" value="MBM6947347.1"/>
    <property type="molecule type" value="Genomic_DNA"/>
</dbReference>
<organism evidence="4 5">
    <name type="scientific">Mordavella massiliensis</name>
    <dbReference type="NCBI Taxonomy" id="1871024"/>
    <lineage>
        <taxon>Bacteria</taxon>
        <taxon>Bacillati</taxon>
        <taxon>Bacillota</taxon>
        <taxon>Clostridia</taxon>
        <taxon>Eubacteriales</taxon>
        <taxon>Clostridiaceae</taxon>
        <taxon>Mordavella</taxon>
    </lineage>
</organism>
<feature type="compositionally biased region" description="Basic and acidic residues" evidence="1">
    <location>
        <begin position="27"/>
        <end position="37"/>
    </location>
</feature>
<accession>A0A939BEQ8</accession>
<dbReference type="RefSeq" id="WP_204905406.1">
    <property type="nucleotide sequence ID" value="NZ_JACJKS010000002.1"/>
</dbReference>
<feature type="domain" description="Zinc-ribbon" evidence="3">
    <location>
        <begin position="2"/>
        <end position="24"/>
    </location>
</feature>
<evidence type="ECO:0000256" key="1">
    <source>
        <dbReference type="SAM" id="MobiDB-lite"/>
    </source>
</evidence>
<proteinExistence type="predicted"/>
<evidence type="ECO:0000259" key="3">
    <source>
        <dbReference type="Pfam" id="PF13240"/>
    </source>
</evidence>
<protein>
    <submittedName>
        <fullName evidence="4">Zinc-ribbon domain-containing protein</fullName>
    </submittedName>
</protein>
<comment type="caution">
    <text evidence="4">The sequence shown here is derived from an EMBL/GenBank/DDBJ whole genome shotgun (WGS) entry which is preliminary data.</text>
</comment>
<keyword evidence="2" id="KW-0812">Transmembrane</keyword>
<dbReference type="Pfam" id="PF13240">
    <property type="entry name" value="Zn_Ribbon_1"/>
    <property type="match status" value="1"/>
</dbReference>
<dbReference type="AlphaFoldDB" id="A0A939BEQ8"/>
<dbReference type="Proteomes" id="UP000705508">
    <property type="component" value="Unassembled WGS sequence"/>
</dbReference>
<sequence length="448" mass="49405">MFCPNCGSKVNDDDLFCGECGTPLAEYREDVDVKTDGPETEQGTEPETEPDQMQAEETSAGDIPAGEPAAQGAPAGEPLMQGAPAEGSYVRQKKPLSRQATALLIEALAGAALLAGLVFALNAKFSPEKVALRYWEAVMDCEWGEAASYCSFPDDAMLTDQTYADAHALQTEKTDYHAAGITEQMMQQEGDMRTYTVEYLLPGSTDKSYDQIQLVKDGNKFLFWSDWKVVPGDSLAQNYVITAPTGATVTLNGKEAAKENVTEDEYGQTITFPYLFAGTYQLEVTAEGMDPYRELLNVMSGSGSTTSVTLVPSKEAREEVAQQYADDLKTVLDKAAAGAPFSEVEDVFSSQAVSDNYTENAYEKLCDVFAEGEIVSYTISDIEVTVQDGLVYTDTVSLDVEMQYEKTYQSFWTNRQETSDWTLYEYVSYINEDGEWKLNDIPIYSYEL</sequence>
<keyword evidence="2" id="KW-0472">Membrane</keyword>
<feature type="region of interest" description="Disordered" evidence="1">
    <location>
        <begin position="27"/>
        <end position="91"/>
    </location>
</feature>
<evidence type="ECO:0000256" key="2">
    <source>
        <dbReference type="SAM" id="Phobius"/>
    </source>
</evidence>
<feature type="compositionally biased region" description="Low complexity" evidence="1">
    <location>
        <begin position="64"/>
        <end position="78"/>
    </location>
</feature>
<dbReference type="Gene3D" id="2.60.40.1120">
    <property type="entry name" value="Carboxypeptidase-like, regulatory domain"/>
    <property type="match status" value="1"/>
</dbReference>
<reference evidence="4" key="2">
    <citation type="journal article" date="2021" name="Sci. Rep.">
        <title>The distribution of antibiotic resistance genes in chicken gut microbiota commensals.</title>
        <authorList>
            <person name="Juricova H."/>
            <person name="Matiasovicova J."/>
            <person name="Kubasova T."/>
            <person name="Cejkova D."/>
            <person name="Rychlik I."/>
        </authorList>
    </citation>
    <scope>NUCLEOTIDE SEQUENCE</scope>
    <source>
        <strain evidence="4">An582</strain>
    </source>
</reference>
<keyword evidence="2" id="KW-1133">Transmembrane helix</keyword>
<gene>
    <name evidence="4" type="ORF">H6A20_01545</name>
</gene>
<feature type="compositionally biased region" description="Acidic residues" evidence="1">
    <location>
        <begin position="38"/>
        <end position="50"/>
    </location>
</feature>
<name>A0A939BEQ8_9CLOT</name>
<feature type="transmembrane region" description="Helical" evidence="2">
    <location>
        <begin position="101"/>
        <end position="121"/>
    </location>
</feature>
<evidence type="ECO:0000313" key="4">
    <source>
        <dbReference type="EMBL" id="MBM6947347.1"/>
    </source>
</evidence>
<reference evidence="4" key="1">
    <citation type="submission" date="2020-08" db="EMBL/GenBank/DDBJ databases">
        <authorList>
            <person name="Cejkova D."/>
            <person name="Kubasova T."/>
            <person name="Jahodarova E."/>
            <person name="Rychlik I."/>
        </authorList>
    </citation>
    <scope>NUCLEOTIDE SEQUENCE</scope>
    <source>
        <strain evidence="4">An582</strain>
    </source>
</reference>
<evidence type="ECO:0000313" key="5">
    <source>
        <dbReference type="Proteomes" id="UP000705508"/>
    </source>
</evidence>
<dbReference type="InterPro" id="IPR026870">
    <property type="entry name" value="Zinc_ribbon_dom"/>
</dbReference>